<evidence type="ECO:0000313" key="1">
    <source>
        <dbReference type="Ensembl" id="ENSGWIP00000051638.1"/>
    </source>
</evidence>
<reference evidence="1" key="1">
    <citation type="submission" date="2020-06" db="EMBL/GenBank/DDBJ databases">
        <authorList>
            <consortium name="Wellcome Sanger Institute Data Sharing"/>
        </authorList>
    </citation>
    <scope>NUCLEOTIDE SEQUENCE [LARGE SCALE GENOMIC DNA]</scope>
</reference>
<keyword evidence="2" id="KW-1185">Reference proteome</keyword>
<dbReference type="AlphaFoldDB" id="A0A8C5HW30"/>
<evidence type="ECO:0000313" key="2">
    <source>
        <dbReference type="Proteomes" id="UP000694680"/>
    </source>
</evidence>
<accession>A0A8C5HW30</accession>
<dbReference type="Ensembl" id="ENSGWIT00000055735.1">
    <property type="protein sequence ID" value="ENSGWIP00000051638.1"/>
    <property type="gene ID" value="ENSGWIG00000025011.1"/>
</dbReference>
<organism evidence="1 2">
    <name type="scientific">Gouania willdenowi</name>
    <name type="common">Blunt-snouted clingfish</name>
    <name type="synonym">Lepadogaster willdenowi</name>
    <dbReference type="NCBI Taxonomy" id="441366"/>
    <lineage>
        <taxon>Eukaryota</taxon>
        <taxon>Metazoa</taxon>
        <taxon>Chordata</taxon>
        <taxon>Craniata</taxon>
        <taxon>Vertebrata</taxon>
        <taxon>Euteleostomi</taxon>
        <taxon>Actinopterygii</taxon>
        <taxon>Neopterygii</taxon>
        <taxon>Teleostei</taxon>
        <taxon>Neoteleostei</taxon>
        <taxon>Acanthomorphata</taxon>
        <taxon>Ovalentaria</taxon>
        <taxon>Blenniimorphae</taxon>
        <taxon>Blenniiformes</taxon>
        <taxon>Gobiesocoidei</taxon>
        <taxon>Gobiesocidae</taxon>
        <taxon>Gobiesocinae</taxon>
        <taxon>Gouania</taxon>
    </lineage>
</organism>
<reference evidence="1" key="2">
    <citation type="submission" date="2025-08" db="UniProtKB">
        <authorList>
            <consortium name="Ensembl"/>
        </authorList>
    </citation>
    <scope>IDENTIFICATION</scope>
</reference>
<protein>
    <submittedName>
        <fullName evidence="1">Uncharacterized protein</fullName>
    </submittedName>
</protein>
<proteinExistence type="predicted"/>
<reference evidence="1" key="3">
    <citation type="submission" date="2025-09" db="UniProtKB">
        <authorList>
            <consortium name="Ensembl"/>
        </authorList>
    </citation>
    <scope>IDENTIFICATION</scope>
</reference>
<sequence>ILFKHAPLYVFHGSCGVHKLLFHSIVRNAESRWENDAVPDPWLITEKSPASDFRSPEFFFHHR</sequence>
<name>A0A8C5HW30_GOUWI</name>
<dbReference type="Proteomes" id="UP000694680">
    <property type="component" value="Chromosome 15"/>
</dbReference>